<dbReference type="EMBL" id="SFCC01000002">
    <property type="protein sequence ID" value="RZQ65286.1"/>
    <property type="molecule type" value="Genomic_DNA"/>
</dbReference>
<name>A0A4Q7JE16_9PSEU</name>
<evidence type="ECO:0000313" key="2">
    <source>
        <dbReference type="Proteomes" id="UP000292003"/>
    </source>
</evidence>
<dbReference type="InterPro" id="IPR029063">
    <property type="entry name" value="SAM-dependent_MTases_sf"/>
</dbReference>
<organism evidence="1 2">
    <name type="scientific">Amycolatopsis suaedae</name>
    <dbReference type="NCBI Taxonomy" id="2510978"/>
    <lineage>
        <taxon>Bacteria</taxon>
        <taxon>Bacillati</taxon>
        <taxon>Actinomycetota</taxon>
        <taxon>Actinomycetes</taxon>
        <taxon>Pseudonocardiales</taxon>
        <taxon>Pseudonocardiaceae</taxon>
        <taxon>Amycolatopsis</taxon>
    </lineage>
</organism>
<proteinExistence type="predicted"/>
<dbReference type="SUPFAM" id="SSF53335">
    <property type="entry name" value="S-adenosyl-L-methionine-dependent methyltransferases"/>
    <property type="match status" value="1"/>
</dbReference>
<reference evidence="1 2" key="1">
    <citation type="submission" date="2019-02" db="EMBL/GenBank/DDBJ databases">
        <title>Draft genome sequence of Amycolatopsis sp. 8-3EHSu isolated from roots of Suaeda maritima.</title>
        <authorList>
            <person name="Duangmal K."/>
            <person name="Chantavorakit T."/>
        </authorList>
    </citation>
    <scope>NUCLEOTIDE SEQUENCE [LARGE SCALE GENOMIC DNA]</scope>
    <source>
        <strain evidence="1 2">8-3EHSu</strain>
    </source>
</reference>
<comment type="caution">
    <text evidence="1">The sequence shown here is derived from an EMBL/GenBank/DDBJ whole genome shotgun (WGS) entry which is preliminary data.</text>
</comment>
<dbReference type="Pfam" id="PF04672">
    <property type="entry name" value="Methyltransf_19"/>
    <property type="match status" value="1"/>
</dbReference>
<accession>A0A4Q7JE16</accession>
<sequence length="278" mass="30754">MPSGATTESERVPVGVDPTRASIARVYDAFLNGKDNYEIDREVFRSVQKKAPEAQDLATENRGFLIRACRFLASQSGVMQYLDLGSGLPTAENTHQVVQRITPEAKVVYVDNDPVVLAHGRALLEENENTHFVSADIFKPQEILNNEQIRQHLDFTQPIALLQMGTLHHYVGPKEDPAAIMREYVAALPSGSYVGMSHFLDPENEHSAVARKMEEVFVHSPMGSGSFRTHAELLELLPGVELVEPGLVICADWWPDGPRLKPLNQVQHCIAGGVGRKP</sequence>
<keyword evidence="2" id="KW-1185">Reference proteome</keyword>
<gene>
    <name evidence="1" type="ORF">EWH70_05240</name>
</gene>
<dbReference type="AlphaFoldDB" id="A0A4Q7JE16"/>
<dbReference type="PIRSF" id="PIRSF017393">
    <property type="entry name" value="MTase_SAV2177"/>
    <property type="match status" value="1"/>
</dbReference>
<dbReference type="InterPro" id="IPR006764">
    <property type="entry name" value="SAM_dep_MeTrfase_SAV2177_type"/>
</dbReference>
<evidence type="ECO:0000313" key="1">
    <source>
        <dbReference type="EMBL" id="RZQ65286.1"/>
    </source>
</evidence>
<protein>
    <recommendedName>
        <fullName evidence="3">SAM-dependent methyltransferase</fullName>
    </recommendedName>
</protein>
<dbReference type="Proteomes" id="UP000292003">
    <property type="component" value="Unassembled WGS sequence"/>
</dbReference>
<dbReference type="RefSeq" id="WP_130474072.1">
    <property type="nucleotide sequence ID" value="NZ_SFCC01000002.1"/>
</dbReference>
<evidence type="ECO:0008006" key="3">
    <source>
        <dbReference type="Google" id="ProtNLM"/>
    </source>
</evidence>
<dbReference type="OrthoDB" id="5175904at2"/>
<dbReference type="Gene3D" id="3.40.50.150">
    <property type="entry name" value="Vaccinia Virus protein VP39"/>
    <property type="match status" value="1"/>
</dbReference>